<sequence length="368" mass="40696">MILCSNPLAQYRSRKSEIDEAIAGVMEKGRYILGEETKAFEEEFASYIGVNYGIGVGSGTEALHIALTALGVGPGDEVITVSHTAVATVAAVELTGARPVLVDIEKDYYTIDPEKISSAITSRTKAIIPVHIYGQPADLDPILTIAREKGIKVIEDCAQAHGARYKGKRVGSFGDAGCFSFYPTKNLGAIGDGGMVVSNDRKLAEKIRLLREYGWAERYVSYFSGWNSRLDEIQAAILRVKLKYLDQDNQRRAEIARLYGEQLAGLPIRLPVVRSDVLHVFHLYVVGTQQRNKLLQYLKSKGVGVLIHYPVPVHQQPAYKDRLIEQSSLPETEKAAKEVVSLPMYPELTNHDLDVVCTAIKAYFEENP</sequence>
<evidence type="ECO:0000256" key="2">
    <source>
        <dbReference type="ARBA" id="ARBA00037999"/>
    </source>
</evidence>
<dbReference type="PANTHER" id="PTHR30244">
    <property type="entry name" value="TRANSAMINASE"/>
    <property type="match status" value="1"/>
</dbReference>
<feature type="modified residue" description="N6-(pyridoxal phosphate)lysine" evidence="4">
    <location>
        <position position="185"/>
    </location>
</feature>
<evidence type="ECO:0000313" key="6">
    <source>
        <dbReference type="EMBL" id="HFZ08603.1"/>
    </source>
</evidence>
<dbReference type="Gene3D" id="3.90.1150.10">
    <property type="entry name" value="Aspartate Aminotransferase, domain 1"/>
    <property type="match status" value="1"/>
</dbReference>
<dbReference type="InterPro" id="IPR015421">
    <property type="entry name" value="PyrdxlP-dep_Trfase_major"/>
</dbReference>
<dbReference type="EMBL" id="DTGG01000019">
    <property type="protein sequence ID" value="HFZ08603.1"/>
    <property type="molecule type" value="Genomic_DNA"/>
</dbReference>
<dbReference type="SUPFAM" id="SSF53383">
    <property type="entry name" value="PLP-dependent transferases"/>
    <property type="match status" value="1"/>
</dbReference>
<proteinExistence type="inferred from homology"/>
<reference evidence="6" key="1">
    <citation type="journal article" date="2020" name="mSystems">
        <title>Genome- and Community-Level Interaction Insights into Carbon Utilization and Element Cycling Functions of Hydrothermarchaeota in Hydrothermal Sediment.</title>
        <authorList>
            <person name="Zhou Z."/>
            <person name="Liu Y."/>
            <person name="Xu W."/>
            <person name="Pan J."/>
            <person name="Luo Z.H."/>
            <person name="Li M."/>
        </authorList>
    </citation>
    <scope>NUCLEOTIDE SEQUENCE [LARGE SCALE GENOMIC DNA]</scope>
    <source>
        <strain evidence="6">SpSt-757</strain>
    </source>
</reference>
<dbReference type="Gene3D" id="3.40.640.10">
    <property type="entry name" value="Type I PLP-dependent aspartate aminotransferase-like (Major domain)"/>
    <property type="match status" value="1"/>
</dbReference>
<evidence type="ECO:0000256" key="5">
    <source>
        <dbReference type="RuleBase" id="RU004508"/>
    </source>
</evidence>
<protein>
    <submittedName>
        <fullName evidence="6">DegT/DnrJ/EryC1/StrS family aminotransferase</fullName>
    </submittedName>
</protein>
<organism evidence="6">
    <name type="scientific">candidate division CPR3 bacterium</name>
    <dbReference type="NCBI Taxonomy" id="2268181"/>
    <lineage>
        <taxon>Bacteria</taxon>
        <taxon>Bacteria division CPR3</taxon>
    </lineage>
</organism>
<evidence type="ECO:0000256" key="4">
    <source>
        <dbReference type="PIRSR" id="PIRSR000390-2"/>
    </source>
</evidence>
<dbReference type="GO" id="GO:0000271">
    <property type="term" value="P:polysaccharide biosynthetic process"/>
    <property type="evidence" value="ECO:0007669"/>
    <property type="project" value="TreeGrafter"/>
</dbReference>
<dbReference type="InterPro" id="IPR000653">
    <property type="entry name" value="DegT/StrS_aminotransferase"/>
</dbReference>
<dbReference type="InterPro" id="IPR015422">
    <property type="entry name" value="PyrdxlP-dep_Trfase_small"/>
</dbReference>
<comment type="similarity">
    <text evidence="2 5">Belongs to the DegT/DnrJ/EryC1 family.</text>
</comment>
<keyword evidence="6" id="KW-0032">Aminotransferase</keyword>
<dbReference type="GO" id="GO:0030170">
    <property type="term" value="F:pyridoxal phosphate binding"/>
    <property type="evidence" value="ECO:0007669"/>
    <property type="project" value="UniProtKB-ARBA"/>
</dbReference>
<dbReference type="CDD" id="cd00616">
    <property type="entry name" value="AHBA_syn"/>
    <property type="match status" value="1"/>
</dbReference>
<name>A0A7V3J9J8_UNCC3</name>
<accession>A0A7V3J9J8</accession>
<dbReference type="InterPro" id="IPR015424">
    <property type="entry name" value="PyrdxlP-dep_Trfase"/>
</dbReference>
<feature type="active site" description="Proton acceptor" evidence="3">
    <location>
        <position position="185"/>
    </location>
</feature>
<evidence type="ECO:0000256" key="1">
    <source>
        <dbReference type="ARBA" id="ARBA00022898"/>
    </source>
</evidence>
<keyword evidence="6" id="KW-0808">Transferase</keyword>
<dbReference type="PIRSF" id="PIRSF000390">
    <property type="entry name" value="PLP_StrS"/>
    <property type="match status" value="1"/>
</dbReference>
<comment type="caution">
    <text evidence="6">The sequence shown here is derived from an EMBL/GenBank/DDBJ whole genome shotgun (WGS) entry which is preliminary data.</text>
</comment>
<gene>
    <name evidence="6" type="ORF">ENV41_00515</name>
</gene>
<dbReference type="GO" id="GO:0008483">
    <property type="term" value="F:transaminase activity"/>
    <property type="evidence" value="ECO:0007669"/>
    <property type="project" value="UniProtKB-KW"/>
</dbReference>
<dbReference type="Pfam" id="PF01041">
    <property type="entry name" value="DegT_DnrJ_EryC1"/>
    <property type="match status" value="1"/>
</dbReference>
<dbReference type="FunFam" id="3.40.640.10:FF:000089">
    <property type="entry name" value="Aminotransferase, DegT/DnrJ/EryC1/StrS family"/>
    <property type="match status" value="1"/>
</dbReference>
<dbReference type="PANTHER" id="PTHR30244:SF36">
    <property type="entry name" value="3-OXO-GLUCOSE-6-PHOSPHATE:GLUTAMATE AMINOTRANSFERASE"/>
    <property type="match status" value="1"/>
</dbReference>
<keyword evidence="1 4" id="KW-0663">Pyridoxal phosphate</keyword>
<dbReference type="AlphaFoldDB" id="A0A7V3J9J8"/>
<evidence type="ECO:0000256" key="3">
    <source>
        <dbReference type="PIRSR" id="PIRSR000390-1"/>
    </source>
</evidence>